<dbReference type="VEuPathDB" id="FungiDB:C8Q69DRAFT_287535"/>
<dbReference type="Pfam" id="PF01494">
    <property type="entry name" value="FAD_binding_3"/>
    <property type="match status" value="1"/>
</dbReference>
<name>A0A443HTY4_BYSSP</name>
<dbReference type="Gene3D" id="3.50.50.60">
    <property type="entry name" value="FAD/NAD(P)-binding domain"/>
    <property type="match status" value="1"/>
</dbReference>
<dbReference type="PANTHER" id="PTHR47356:SF2">
    <property type="entry name" value="FAD-BINDING DOMAIN-CONTAINING PROTEIN-RELATED"/>
    <property type="match status" value="1"/>
</dbReference>
<dbReference type="InterPro" id="IPR036188">
    <property type="entry name" value="FAD/NAD-bd_sf"/>
</dbReference>
<dbReference type="GO" id="GO:0004497">
    <property type="term" value="F:monooxygenase activity"/>
    <property type="evidence" value="ECO:0007669"/>
    <property type="project" value="InterPro"/>
</dbReference>
<dbReference type="GO" id="GO:0071949">
    <property type="term" value="F:FAD binding"/>
    <property type="evidence" value="ECO:0007669"/>
    <property type="project" value="InterPro"/>
</dbReference>
<evidence type="ECO:0000256" key="4">
    <source>
        <dbReference type="ARBA" id="ARBA00023002"/>
    </source>
</evidence>
<accession>A0A443HTY4</accession>
<reference evidence="6 7" key="1">
    <citation type="journal article" date="2018" name="Front. Microbiol.">
        <title>Genomic and genetic insights into a cosmopolitan fungus, Paecilomyces variotii (Eurotiales).</title>
        <authorList>
            <person name="Urquhart A.S."/>
            <person name="Mondo S.J."/>
            <person name="Makela M.R."/>
            <person name="Hane J.K."/>
            <person name="Wiebenga A."/>
            <person name="He G."/>
            <person name="Mihaltcheva S."/>
            <person name="Pangilinan J."/>
            <person name="Lipzen A."/>
            <person name="Barry K."/>
            <person name="de Vries R.P."/>
            <person name="Grigoriev I.V."/>
            <person name="Idnurm A."/>
        </authorList>
    </citation>
    <scope>NUCLEOTIDE SEQUENCE [LARGE SCALE GENOMIC DNA]</scope>
    <source>
        <strain evidence="6 7">CBS 101075</strain>
    </source>
</reference>
<keyword evidence="7" id="KW-1185">Reference proteome</keyword>
<evidence type="ECO:0000256" key="2">
    <source>
        <dbReference type="ARBA" id="ARBA00022630"/>
    </source>
</evidence>
<dbReference type="PANTHER" id="PTHR47356">
    <property type="entry name" value="FAD-DEPENDENT MONOOXYGENASE ASQG-RELATED"/>
    <property type="match status" value="1"/>
</dbReference>
<gene>
    <name evidence="6" type="ORF">C8Q69DRAFT_287535</name>
</gene>
<dbReference type="SUPFAM" id="SSF51905">
    <property type="entry name" value="FAD/NAD(P)-binding domain"/>
    <property type="match status" value="1"/>
</dbReference>
<organism evidence="6 7">
    <name type="scientific">Byssochlamys spectabilis</name>
    <name type="common">Paecilomyces variotii</name>
    <dbReference type="NCBI Taxonomy" id="264951"/>
    <lineage>
        <taxon>Eukaryota</taxon>
        <taxon>Fungi</taxon>
        <taxon>Dikarya</taxon>
        <taxon>Ascomycota</taxon>
        <taxon>Pezizomycotina</taxon>
        <taxon>Eurotiomycetes</taxon>
        <taxon>Eurotiomycetidae</taxon>
        <taxon>Eurotiales</taxon>
        <taxon>Thermoascaceae</taxon>
        <taxon>Paecilomyces</taxon>
    </lineage>
</organism>
<evidence type="ECO:0000313" key="6">
    <source>
        <dbReference type="EMBL" id="RWQ95273.1"/>
    </source>
</evidence>
<sequence length="426" mass="47510">MAASKFKVLIAGGSVVGLTLALALEKAGIDWELFEKGEIAPQLGASFGLHPPSLRILDQLGVWDDLKRIVVPLEHRQHMDGNNRCFEDSHVLRDIHNMLGRPIVFAERCKVIQFIYNHIQNKDRVHSCTTVVGYEETGDTITIRTDKGRLCQGSILIGADGIHSHIRTVMAEKIRPANPALAQDLLEGFTSEYNAIFAISHNGKTTPFMPDGTVHNVYYDYYSAVAATGEPGSIFWFLFVKSSKTKYPRCPRFTETDAQDLIDRYGDSTIGPGYTVRDLWETRVKASLVPMEEGVLKQWRNGRVLLMGDSVHKTTVNAGLGGNLAYEGIARFTNLLVPLLQKTPNPSTADITELFLGFERLHRPRADLVGKISGQITRYEAQDTVLLKFASRYIAPWVSDWTKASLYASFAQGAPWLEYLPLPSEE</sequence>
<dbReference type="RefSeq" id="XP_028484918.1">
    <property type="nucleotide sequence ID" value="XM_028626983.1"/>
</dbReference>
<dbReference type="STRING" id="264951.A0A443HTY4"/>
<comment type="caution">
    <text evidence="6">The sequence shown here is derived from an EMBL/GenBank/DDBJ whole genome shotgun (WGS) entry which is preliminary data.</text>
</comment>
<evidence type="ECO:0000313" key="7">
    <source>
        <dbReference type="Proteomes" id="UP000283841"/>
    </source>
</evidence>
<feature type="domain" description="FAD-binding" evidence="5">
    <location>
        <begin position="6"/>
        <end position="328"/>
    </location>
</feature>
<dbReference type="GeneID" id="39596260"/>
<comment type="similarity">
    <text evidence="1">Belongs to the paxM FAD-dependent monooxygenase family.</text>
</comment>
<dbReference type="AlphaFoldDB" id="A0A443HTY4"/>
<keyword evidence="2" id="KW-0285">Flavoprotein</keyword>
<dbReference type="InterPro" id="IPR050562">
    <property type="entry name" value="FAD_mOase_fung"/>
</dbReference>
<evidence type="ECO:0000256" key="1">
    <source>
        <dbReference type="ARBA" id="ARBA00007992"/>
    </source>
</evidence>
<evidence type="ECO:0000256" key="3">
    <source>
        <dbReference type="ARBA" id="ARBA00022827"/>
    </source>
</evidence>
<dbReference type="PRINTS" id="PR00420">
    <property type="entry name" value="RNGMNOXGNASE"/>
</dbReference>
<dbReference type="Proteomes" id="UP000283841">
    <property type="component" value="Unassembled WGS sequence"/>
</dbReference>
<keyword evidence="4" id="KW-0560">Oxidoreductase</keyword>
<proteinExistence type="inferred from homology"/>
<protein>
    <recommendedName>
        <fullName evidence="5">FAD-binding domain-containing protein</fullName>
    </recommendedName>
</protein>
<keyword evidence="3" id="KW-0274">FAD</keyword>
<evidence type="ECO:0000259" key="5">
    <source>
        <dbReference type="Pfam" id="PF01494"/>
    </source>
</evidence>
<dbReference type="InterPro" id="IPR002938">
    <property type="entry name" value="FAD-bd"/>
</dbReference>
<dbReference type="EMBL" id="RCNU01000006">
    <property type="protein sequence ID" value="RWQ95273.1"/>
    <property type="molecule type" value="Genomic_DNA"/>
</dbReference>